<dbReference type="InterPro" id="IPR002397">
    <property type="entry name" value="Cyt_P450_B"/>
</dbReference>
<evidence type="ECO:0000256" key="1">
    <source>
        <dbReference type="ARBA" id="ARBA00010617"/>
    </source>
</evidence>
<dbReference type="Pfam" id="PF00067">
    <property type="entry name" value="p450"/>
    <property type="match status" value="1"/>
</dbReference>
<dbReference type="CDD" id="cd00302">
    <property type="entry name" value="cytochrome_P450"/>
    <property type="match status" value="1"/>
</dbReference>
<dbReference type="InterPro" id="IPR001128">
    <property type="entry name" value="Cyt_P450"/>
</dbReference>
<protein>
    <submittedName>
        <fullName evidence="4">Cytochrome P450</fullName>
    </submittedName>
</protein>
<gene>
    <name evidence="4" type="ORF">QLQ12_21645</name>
</gene>
<keyword evidence="2" id="KW-0408">Iron</keyword>
<keyword evidence="5" id="KW-1185">Reference proteome</keyword>
<keyword evidence="2" id="KW-0349">Heme</keyword>
<feature type="region of interest" description="Disordered" evidence="3">
    <location>
        <begin position="1"/>
        <end position="49"/>
    </location>
</feature>
<name>A0ABT6WND7_9ACTN</name>
<dbReference type="SUPFAM" id="SSF48264">
    <property type="entry name" value="Cytochrome P450"/>
    <property type="match status" value="1"/>
</dbReference>
<feature type="compositionally biased region" description="Low complexity" evidence="3">
    <location>
        <begin position="12"/>
        <end position="22"/>
    </location>
</feature>
<proteinExistence type="inferred from homology"/>
<evidence type="ECO:0000256" key="2">
    <source>
        <dbReference type="RuleBase" id="RU000461"/>
    </source>
</evidence>
<dbReference type="Proteomes" id="UP001241758">
    <property type="component" value="Unassembled WGS sequence"/>
</dbReference>
<comment type="similarity">
    <text evidence="1 2">Belongs to the cytochrome P450 family.</text>
</comment>
<keyword evidence="2" id="KW-0479">Metal-binding</keyword>
<keyword evidence="2" id="KW-0560">Oxidoreductase</keyword>
<sequence length="410" mass="45094">MTTVNPSPPGCEPDGAGPPAGDLPRRAARSSVGDSRKVHRGDRAPGCPVRVGPDGVWHIQDYATARRFLRHTDTRQAGLGIENALRLQDRMRLPVLYRDGPEHREHRRQTAKYFTPKRVESAYRDLMHRLAEQQCQVLRRRGAADLSTLSFQLAVAVAAEVVGLTDSPPGMAKRLDRFFRIPDPNARGVAAARQRTFNNFTVLSFFWRDVRPAIAARRRNRRDDLISHLLDEGCNRAEILGECVTFAAAGMVTTREFITVAAWHLLTHETLRERYETGGPDERVAILHEILRLEPVVGDLLRWTTADVELGDVTIPSGARVDVGVAAANLDVAEAGARPGAVCPGRPIGAGLSFGDGAHRCPGAHIAIQEAEIFLSRLFAMPGLRMIQEPTVTIRPDIASYEVKGMILAV</sequence>
<keyword evidence="2" id="KW-0503">Monooxygenase</keyword>
<dbReference type="PROSITE" id="PS00086">
    <property type="entry name" value="CYTOCHROME_P450"/>
    <property type="match status" value="1"/>
</dbReference>
<dbReference type="RefSeq" id="WP_282762091.1">
    <property type="nucleotide sequence ID" value="NZ_JASCTH010000014.1"/>
</dbReference>
<dbReference type="InterPro" id="IPR036396">
    <property type="entry name" value="Cyt_P450_sf"/>
</dbReference>
<feature type="compositionally biased region" description="Pro residues" evidence="3">
    <location>
        <begin position="1"/>
        <end position="11"/>
    </location>
</feature>
<accession>A0ABT6WND7</accession>
<dbReference type="PRINTS" id="PR00359">
    <property type="entry name" value="BP450"/>
</dbReference>
<dbReference type="InterPro" id="IPR017972">
    <property type="entry name" value="Cyt_P450_CS"/>
</dbReference>
<reference evidence="4 5" key="1">
    <citation type="submission" date="2023-05" db="EMBL/GenBank/DDBJ databases">
        <title>Actinoplanes sp. NEAU-A12 genome sequencing.</title>
        <authorList>
            <person name="Wang Z.-S."/>
        </authorList>
    </citation>
    <scope>NUCLEOTIDE SEQUENCE [LARGE SCALE GENOMIC DNA]</scope>
    <source>
        <strain evidence="4 5">NEAU-A12</strain>
    </source>
</reference>
<evidence type="ECO:0000313" key="4">
    <source>
        <dbReference type="EMBL" id="MDI6101221.1"/>
    </source>
</evidence>
<dbReference type="PRINTS" id="PR00385">
    <property type="entry name" value="P450"/>
</dbReference>
<dbReference type="EMBL" id="JASCTH010000014">
    <property type="protein sequence ID" value="MDI6101221.1"/>
    <property type="molecule type" value="Genomic_DNA"/>
</dbReference>
<evidence type="ECO:0000313" key="5">
    <source>
        <dbReference type="Proteomes" id="UP001241758"/>
    </source>
</evidence>
<dbReference type="PANTHER" id="PTHR46696">
    <property type="entry name" value="P450, PUTATIVE (EUROFUNG)-RELATED"/>
    <property type="match status" value="1"/>
</dbReference>
<organism evidence="4 5">
    <name type="scientific">Actinoplanes sandaracinus</name>
    <dbReference type="NCBI Taxonomy" id="3045177"/>
    <lineage>
        <taxon>Bacteria</taxon>
        <taxon>Bacillati</taxon>
        <taxon>Actinomycetota</taxon>
        <taxon>Actinomycetes</taxon>
        <taxon>Micromonosporales</taxon>
        <taxon>Micromonosporaceae</taxon>
        <taxon>Actinoplanes</taxon>
    </lineage>
</organism>
<comment type="caution">
    <text evidence="4">The sequence shown here is derived from an EMBL/GenBank/DDBJ whole genome shotgun (WGS) entry which is preliminary data.</text>
</comment>
<dbReference type="Gene3D" id="1.10.630.10">
    <property type="entry name" value="Cytochrome P450"/>
    <property type="match status" value="1"/>
</dbReference>
<evidence type="ECO:0000256" key="3">
    <source>
        <dbReference type="SAM" id="MobiDB-lite"/>
    </source>
</evidence>
<dbReference type="PANTHER" id="PTHR46696:SF1">
    <property type="entry name" value="CYTOCHROME P450 YJIB-RELATED"/>
    <property type="match status" value="1"/>
</dbReference>